<name>A0A822Z1T2_NELNU</name>
<organism evidence="1 2">
    <name type="scientific">Nelumbo nucifera</name>
    <name type="common">Sacred lotus</name>
    <dbReference type="NCBI Taxonomy" id="4432"/>
    <lineage>
        <taxon>Eukaryota</taxon>
        <taxon>Viridiplantae</taxon>
        <taxon>Streptophyta</taxon>
        <taxon>Embryophyta</taxon>
        <taxon>Tracheophyta</taxon>
        <taxon>Spermatophyta</taxon>
        <taxon>Magnoliopsida</taxon>
        <taxon>Proteales</taxon>
        <taxon>Nelumbonaceae</taxon>
        <taxon>Nelumbo</taxon>
    </lineage>
</organism>
<comment type="caution">
    <text evidence="1">The sequence shown here is derived from an EMBL/GenBank/DDBJ whole genome shotgun (WGS) entry which is preliminary data.</text>
</comment>
<gene>
    <name evidence="1" type="ORF">HUJ06_008282</name>
</gene>
<dbReference type="AlphaFoldDB" id="A0A822Z1T2"/>
<sequence>MFTATRTHACADHGVVVISWSSSAALHFGEQQLPERWVVPQRFRDDGRTCFKDFVFQQHA</sequence>
<keyword evidence="2" id="KW-1185">Reference proteome</keyword>
<protein>
    <submittedName>
        <fullName evidence="1">Uncharacterized protein</fullName>
    </submittedName>
</protein>
<accession>A0A822Z1T2</accession>
<proteinExistence type="predicted"/>
<evidence type="ECO:0000313" key="2">
    <source>
        <dbReference type="Proteomes" id="UP000607653"/>
    </source>
</evidence>
<reference evidence="1 2" key="1">
    <citation type="journal article" date="2020" name="Mol. Biol. Evol.">
        <title>Distinct Expression and Methylation Patterns for Genes with Different Fates following a Single Whole-Genome Duplication in Flowering Plants.</title>
        <authorList>
            <person name="Shi T."/>
            <person name="Rahmani R.S."/>
            <person name="Gugger P.F."/>
            <person name="Wang M."/>
            <person name="Li H."/>
            <person name="Zhang Y."/>
            <person name="Li Z."/>
            <person name="Wang Q."/>
            <person name="Van de Peer Y."/>
            <person name="Marchal K."/>
            <person name="Chen J."/>
        </authorList>
    </citation>
    <scope>NUCLEOTIDE SEQUENCE [LARGE SCALE GENOMIC DNA]</scope>
    <source>
        <tissue evidence="1">Leaf</tissue>
    </source>
</reference>
<dbReference type="EMBL" id="DUZY01000004">
    <property type="protein sequence ID" value="DAD37641.1"/>
    <property type="molecule type" value="Genomic_DNA"/>
</dbReference>
<evidence type="ECO:0000313" key="1">
    <source>
        <dbReference type="EMBL" id="DAD37641.1"/>
    </source>
</evidence>
<dbReference type="Proteomes" id="UP000607653">
    <property type="component" value="Unassembled WGS sequence"/>
</dbReference>